<protein>
    <recommendedName>
        <fullName evidence="7">NACHT domain-containing protein</fullName>
    </recommendedName>
</protein>
<dbReference type="Proteomes" id="UP000737391">
    <property type="component" value="Unassembled WGS sequence"/>
</dbReference>
<evidence type="ECO:0000259" key="4">
    <source>
        <dbReference type="Pfam" id="PF24883"/>
    </source>
</evidence>
<dbReference type="Pfam" id="PF13637">
    <property type="entry name" value="Ank_4"/>
    <property type="match status" value="1"/>
</dbReference>
<dbReference type="InterPro" id="IPR002110">
    <property type="entry name" value="Ankyrin_rpt"/>
</dbReference>
<name>A0A9P5E587_9HYPO</name>
<dbReference type="Gene3D" id="1.25.40.20">
    <property type="entry name" value="Ankyrin repeat-containing domain"/>
    <property type="match status" value="3"/>
</dbReference>
<feature type="repeat" description="ANK" evidence="2">
    <location>
        <begin position="777"/>
        <end position="810"/>
    </location>
</feature>
<dbReference type="InterPro" id="IPR054471">
    <property type="entry name" value="GPIID_WHD"/>
</dbReference>
<keyword evidence="6" id="KW-1185">Reference proteome</keyword>
<evidence type="ECO:0000259" key="3">
    <source>
        <dbReference type="Pfam" id="PF22939"/>
    </source>
</evidence>
<keyword evidence="2" id="KW-0040">ANK repeat</keyword>
<evidence type="ECO:0000256" key="1">
    <source>
        <dbReference type="ARBA" id="ARBA00022737"/>
    </source>
</evidence>
<evidence type="ECO:0000313" key="6">
    <source>
        <dbReference type="Proteomes" id="UP000737391"/>
    </source>
</evidence>
<evidence type="ECO:0000313" key="5">
    <source>
        <dbReference type="EMBL" id="KAF4495650.1"/>
    </source>
</evidence>
<evidence type="ECO:0000256" key="2">
    <source>
        <dbReference type="PROSITE-ProRule" id="PRU00023"/>
    </source>
</evidence>
<dbReference type="OrthoDB" id="426293at2759"/>
<feature type="repeat" description="ANK" evidence="2">
    <location>
        <begin position="675"/>
        <end position="698"/>
    </location>
</feature>
<dbReference type="Pfam" id="PF12796">
    <property type="entry name" value="Ank_2"/>
    <property type="match status" value="2"/>
</dbReference>
<keyword evidence="1" id="KW-0677">Repeat</keyword>
<feature type="domain" description="Nephrocystin 3-like N-terminal" evidence="4">
    <location>
        <begin position="184"/>
        <end position="349"/>
    </location>
</feature>
<dbReference type="PROSITE" id="PS50088">
    <property type="entry name" value="ANK_REPEAT"/>
    <property type="match status" value="5"/>
</dbReference>
<dbReference type="Pfam" id="PF24883">
    <property type="entry name" value="NPHP3_N"/>
    <property type="match status" value="1"/>
</dbReference>
<reference evidence="5" key="1">
    <citation type="submission" date="2020-01" db="EMBL/GenBank/DDBJ databases">
        <title>Identification and distribution of gene clusters putatively required for synthesis of sphingolipid metabolism inhibitors in phylogenetically diverse species of the filamentous fungus Fusarium.</title>
        <authorList>
            <person name="Kim H.-S."/>
            <person name="Busman M."/>
            <person name="Brown D.W."/>
            <person name="Divon H."/>
            <person name="Uhlig S."/>
            <person name="Proctor R.H."/>
        </authorList>
    </citation>
    <scope>NUCLEOTIDE SEQUENCE</scope>
    <source>
        <strain evidence="5">NRRL 31653</strain>
    </source>
</reference>
<dbReference type="AlphaFoldDB" id="A0A9P5E587"/>
<dbReference type="InterPro" id="IPR027417">
    <property type="entry name" value="P-loop_NTPase"/>
</dbReference>
<evidence type="ECO:0008006" key="7">
    <source>
        <dbReference type="Google" id="ProtNLM"/>
    </source>
</evidence>
<dbReference type="SMART" id="SM00248">
    <property type="entry name" value="ANK"/>
    <property type="match status" value="9"/>
</dbReference>
<dbReference type="EMBL" id="LUFC02000620">
    <property type="protein sequence ID" value="KAF4495650.1"/>
    <property type="molecule type" value="Genomic_DNA"/>
</dbReference>
<dbReference type="InterPro" id="IPR056884">
    <property type="entry name" value="NPHP3-like_N"/>
</dbReference>
<dbReference type="PANTHER" id="PTHR10039">
    <property type="entry name" value="AMELOGENIN"/>
    <property type="match status" value="1"/>
</dbReference>
<dbReference type="SUPFAM" id="SSF48403">
    <property type="entry name" value="Ankyrin repeat"/>
    <property type="match status" value="1"/>
</dbReference>
<dbReference type="Pfam" id="PF22939">
    <property type="entry name" value="WHD_GPIID"/>
    <property type="match status" value="1"/>
</dbReference>
<dbReference type="PROSITE" id="PS50297">
    <property type="entry name" value="ANK_REP_REGION"/>
    <property type="match status" value="3"/>
</dbReference>
<sequence length="972" mass="109149">MSFGFSVGDMLHLIELAQKTRRSFIDAPAQFRQISEEYHNRRTLSNVLRDLEDVIPERALPEALSESLRDHVDVCTRLLEEIQTVLLKYHALDGKNGKARKMWKRIRWEPDDIKDMRQRLTSNIVLLSNINDTLNGHSLVKVQEGINRLHDFNEDQEFTAITAWLSSLHNAAQHNDVLTRRHSGTGGWFLTSQQYVQWRESTRGTLFCPGLPGGGKTVIAASIIDDLLHRFDPEDRVGVAFVYCSYKRQHEQSVEACMASLLKQLVQQLPKMPPTIRSLYRRHKNNQTRPSLEEIVQALQAVIDSREQVYLVVDALDEYYKTAGDLSNFLNGIFQLQSERNVNILATSRPNIAGIRRYFNNGMELEISAREEDVRQVLENAMPGMPSCISSKPPLQKQVVEGIVKAVDGMFLLARLHLDSLRDKLRRKEVLKALENLPTGAEALNIAYTEAIERIDSQRPGCRDLAKSVLTWISIARRPLNTSELRHALAVESDETELDECNLPELEDMLSYCEGLVVVDEKSNIISLVHYTTQEYLDQVRHKWLPDSHKELALSSLAYLSYDDFATGACESDSAFEHRLHKHILLDYCAKNWGDHVRDAIDEEVNEAALEFLEDDQRIASAVQVRMVAGYHFQGYSAKVPVKIGAVHIAAQFGLTRIVSQLLDGGAEADVKDDFGRTPLSYAAEYGHKDTVELLMKHADTDTDSMDEQGRTPLSWAAGRGHVDVLKTLLNCSTVNVNSKDSHSHSPLSWAARMGAANAVRYLITRKEVDKESRDRSGKTPFSWAAYKGYLEITTMLAESPGVDIDSKDDFSQTPLSWAAHNGHIGVVAYLLSTSRVSADTPDADNCTPLSWAAHNGHAPVVRLLASRSDVNSDKKDDSGQSPLSWAAREGHIDVVEFLMTLDDVQIHAADRRGNTALKWAAWNGYADIVLALEAKRQRGGTARRISLLKTEFETTAEHIEDISAPHVQRTV</sequence>
<dbReference type="InterPro" id="IPR036770">
    <property type="entry name" value="Ankyrin_rpt-contain_sf"/>
</dbReference>
<gene>
    <name evidence="5" type="ORF">FAGAP_8203</name>
</gene>
<organism evidence="5 6">
    <name type="scientific">Fusarium agapanthi</name>
    <dbReference type="NCBI Taxonomy" id="1803897"/>
    <lineage>
        <taxon>Eukaryota</taxon>
        <taxon>Fungi</taxon>
        <taxon>Dikarya</taxon>
        <taxon>Ascomycota</taxon>
        <taxon>Pezizomycotina</taxon>
        <taxon>Sordariomycetes</taxon>
        <taxon>Hypocreomycetidae</taxon>
        <taxon>Hypocreales</taxon>
        <taxon>Nectriaceae</taxon>
        <taxon>Fusarium</taxon>
        <taxon>Fusarium fujikuroi species complex</taxon>
    </lineage>
</organism>
<dbReference type="Gene3D" id="3.40.50.300">
    <property type="entry name" value="P-loop containing nucleotide triphosphate hydrolases"/>
    <property type="match status" value="1"/>
</dbReference>
<feature type="domain" description="GPI inositol-deacylase winged helix" evidence="3">
    <location>
        <begin position="462"/>
        <end position="537"/>
    </location>
</feature>
<feature type="repeat" description="ANK" evidence="2">
    <location>
        <begin position="879"/>
        <end position="900"/>
    </location>
</feature>
<proteinExistence type="predicted"/>
<feature type="repeat" description="ANK" evidence="2">
    <location>
        <begin position="709"/>
        <end position="731"/>
    </location>
</feature>
<dbReference type="SUPFAM" id="SSF52540">
    <property type="entry name" value="P-loop containing nucleoside triphosphate hydrolases"/>
    <property type="match status" value="1"/>
</dbReference>
<comment type="caution">
    <text evidence="5">The sequence shown here is derived from an EMBL/GenBank/DDBJ whole genome shotgun (WGS) entry which is preliminary data.</text>
</comment>
<accession>A0A9P5E587</accession>
<feature type="repeat" description="ANK" evidence="2">
    <location>
        <begin position="646"/>
        <end position="674"/>
    </location>
</feature>
<dbReference type="PANTHER" id="PTHR10039:SF15">
    <property type="entry name" value="NACHT DOMAIN-CONTAINING PROTEIN"/>
    <property type="match status" value="1"/>
</dbReference>